<evidence type="ECO:0000313" key="3">
    <source>
        <dbReference type="EMBL" id="GMH20649.1"/>
    </source>
</evidence>
<evidence type="ECO:0000256" key="2">
    <source>
        <dbReference type="SAM" id="SignalP"/>
    </source>
</evidence>
<feature type="signal peptide" evidence="2">
    <location>
        <begin position="1"/>
        <end position="17"/>
    </location>
</feature>
<dbReference type="EMBL" id="BSYO01000022">
    <property type="protein sequence ID" value="GMH20649.1"/>
    <property type="molecule type" value="Genomic_DNA"/>
</dbReference>
<feature type="transmembrane region" description="Helical" evidence="1">
    <location>
        <begin position="33"/>
        <end position="50"/>
    </location>
</feature>
<proteinExistence type="predicted"/>
<organism evidence="3 4">
    <name type="scientific">Nepenthes gracilis</name>
    <name type="common">Slender pitcher plant</name>
    <dbReference type="NCBI Taxonomy" id="150966"/>
    <lineage>
        <taxon>Eukaryota</taxon>
        <taxon>Viridiplantae</taxon>
        <taxon>Streptophyta</taxon>
        <taxon>Embryophyta</taxon>
        <taxon>Tracheophyta</taxon>
        <taxon>Spermatophyta</taxon>
        <taxon>Magnoliopsida</taxon>
        <taxon>eudicotyledons</taxon>
        <taxon>Gunneridae</taxon>
        <taxon>Pentapetalae</taxon>
        <taxon>Caryophyllales</taxon>
        <taxon>Nepenthaceae</taxon>
        <taxon>Nepenthes</taxon>
    </lineage>
</organism>
<evidence type="ECO:0008006" key="5">
    <source>
        <dbReference type="Google" id="ProtNLM"/>
    </source>
</evidence>
<keyword evidence="2" id="KW-0732">Signal</keyword>
<evidence type="ECO:0000256" key="1">
    <source>
        <dbReference type="SAM" id="Phobius"/>
    </source>
</evidence>
<keyword evidence="1" id="KW-1133">Transmembrane helix</keyword>
<keyword evidence="4" id="KW-1185">Reference proteome</keyword>
<keyword evidence="1" id="KW-0812">Transmembrane</keyword>
<reference evidence="3" key="1">
    <citation type="submission" date="2023-05" db="EMBL/GenBank/DDBJ databases">
        <title>Nepenthes gracilis genome sequencing.</title>
        <authorList>
            <person name="Fukushima K."/>
        </authorList>
    </citation>
    <scope>NUCLEOTIDE SEQUENCE</scope>
    <source>
        <strain evidence="3">SING2019-196</strain>
    </source>
</reference>
<evidence type="ECO:0000313" key="4">
    <source>
        <dbReference type="Proteomes" id="UP001279734"/>
    </source>
</evidence>
<accession>A0AAD3T0V3</accession>
<dbReference type="Proteomes" id="UP001279734">
    <property type="component" value="Unassembled WGS sequence"/>
</dbReference>
<name>A0AAD3T0V3_NEPGR</name>
<dbReference type="AlphaFoldDB" id="A0AAD3T0V3"/>
<gene>
    <name evidence="3" type="ORF">Nepgr_022490</name>
</gene>
<keyword evidence="1" id="KW-0472">Membrane</keyword>
<protein>
    <recommendedName>
        <fullName evidence="5">Secreted peptide</fullName>
    </recommendedName>
</protein>
<feature type="chain" id="PRO_5042085391" description="Secreted peptide" evidence="2">
    <location>
        <begin position="18"/>
        <end position="83"/>
    </location>
</feature>
<sequence>MVIVGLTLLVVVAAAAAATSINPMVVGKSMVDVVVVGRCMVALVGSNILLGNSMVVAADSNISVVVAVGTCTMVEVATTFSPR</sequence>
<comment type="caution">
    <text evidence="3">The sequence shown here is derived from an EMBL/GenBank/DDBJ whole genome shotgun (WGS) entry which is preliminary data.</text>
</comment>